<proteinExistence type="predicted"/>
<sequence length="225" mass="25708">MARSANLVDEVQEQIKKMIMDGQYVEDEYLPSEGDLAKKFNVSHATVRESIRSLEVRGFVERQHGKGILVTKQNGAVMTQSLRDMVEMNQISIKDILEVRCALETAAAELAAERADEEDIRRMAEAVDGMVRARTIIPDYINYDFEFHINLVKASKNKMLINIVDAYMPNIRKSIEATTSEDKLESKMRYHQNVLDSIMKHDKEEALMHMKAHLAVTLQNLHSTD</sequence>
<dbReference type="PANTHER" id="PTHR43537:SF5">
    <property type="entry name" value="UXU OPERON TRANSCRIPTIONAL REGULATOR"/>
    <property type="match status" value="1"/>
</dbReference>
<dbReference type="RefSeq" id="WP_227117318.1">
    <property type="nucleotide sequence ID" value="NZ_JAJCID010000061.1"/>
</dbReference>
<gene>
    <name evidence="5" type="ORF">L0N08_26520</name>
</gene>
<dbReference type="AlphaFoldDB" id="A0AAW5C4N5"/>
<dbReference type="Proteomes" id="UP001299608">
    <property type="component" value="Unassembled WGS sequence"/>
</dbReference>
<organism evidence="5 6">
    <name type="scientific">Enterocloster aldenensis</name>
    <dbReference type="NCBI Taxonomy" id="358742"/>
    <lineage>
        <taxon>Bacteria</taxon>
        <taxon>Bacillati</taxon>
        <taxon>Bacillota</taxon>
        <taxon>Clostridia</taxon>
        <taxon>Lachnospirales</taxon>
        <taxon>Lachnospiraceae</taxon>
        <taxon>Enterocloster</taxon>
    </lineage>
</organism>
<keyword evidence="1" id="KW-0805">Transcription regulation</keyword>
<evidence type="ECO:0000259" key="4">
    <source>
        <dbReference type="PROSITE" id="PS50949"/>
    </source>
</evidence>
<dbReference type="EMBL" id="JAKNGE010000048">
    <property type="protein sequence ID" value="MCG4748975.1"/>
    <property type="molecule type" value="Genomic_DNA"/>
</dbReference>
<evidence type="ECO:0000256" key="1">
    <source>
        <dbReference type="ARBA" id="ARBA00023015"/>
    </source>
</evidence>
<dbReference type="InterPro" id="IPR036390">
    <property type="entry name" value="WH_DNA-bd_sf"/>
</dbReference>
<keyword evidence="2" id="KW-0238">DNA-binding</keyword>
<reference evidence="5" key="1">
    <citation type="submission" date="2022-01" db="EMBL/GenBank/DDBJ databases">
        <title>Collection of gut derived symbiotic bacterial strains cultured from healthy donors.</title>
        <authorList>
            <person name="Lin H."/>
            <person name="Kohout C."/>
            <person name="Waligurski E."/>
            <person name="Pamer E.G."/>
        </authorList>
    </citation>
    <scope>NUCLEOTIDE SEQUENCE</scope>
    <source>
        <strain evidence="5">DFI.6.55</strain>
    </source>
</reference>
<name>A0AAW5C4N5_9FIRM</name>
<dbReference type="InterPro" id="IPR011711">
    <property type="entry name" value="GntR_C"/>
</dbReference>
<dbReference type="InterPro" id="IPR008920">
    <property type="entry name" value="TF_FadR/GntR_C"/>
</dbReference>
<dbReference type="PANTHER" id="PTHR43537">
    <property type="entry name" value="TRANSCRIPTIONAL REGULATOR, GNTR FAMILY"/>
    <property type="match status" value="1"/>
</dbReference>
<dbReference type="SUPFAM" id="SSF48008">
    <property type="entry name" value="GntR ligand-binding domain-like"/>
    <property type="match status" value="1"/>
</dbReference>
<evidence type="ECO:0000313" key="5">
    <source>
        <dbReference type="EMBL" id="MCG4748975.1"/>
    </source>
</evidence>
<dbReference type="SMART" id="SM00345">
    <property type="entry name" value="HTH_GNTR"/>
    <property type="match status" value="1"/>
</dbReference>
<dbReference type="GO" id="GO:0003677">
    <property type="term" value="F:DNA binding"/>
    <property type="evidence" value="ECO:0007669"/>
    <property type="project" value="UniProtKB-KW"/>
</dbReference>
<dbReference type="InterPro" id="IPR036388">
    <property type="entry name" value="WH-like_DNA-bd_sf"/>
</dbReference>
<dbReference type="SUPFAM" id="SSF46785">
    <property type="entry name" value="Winged helix' DNA-binding domain"/>
    <property type="match status" value="1"/>
</dbReference>
<dbReference type="Gene3D" id="1.20.120.530">
    <property type="entry name" value="GntR ligand-binding domain-like"/>
    <property type="match status" value="1"/>
</dbReference>
<dbReference type="Gene3D" id="1.10.10.10">
    <property type="entry name" value="Winged helix-like DNA-binding domain superfamily/Winged helix DNA-binding domain"/>
    <property type="match status" value="1"/>
</dbReference>
<dbReference type="CDD" id="cd07377">
    <property type="entry name" value="WHTH_GntR"/>
    <property type="match status" value="1"/>
</dbReference>
<dbReference type="PRINTS" id="PR00035">
    <property type="entry name" value="HTHGNTR"/>
</dbReference>
<dbReference type="PROSITE" id="PS50949">
    <property type="entry name" value="HTH_GNTR"/>
    <property type="match status" value="1"/>
</dbReference>
<accession>A0AAW5C4N5</accession>
<protein>
    <submittedName>
        <fullName evidence="5">FadR family transcriptional regulator</fullName>
    </submittedName>
</protein>
<dbReference type="Pfam" id="PF00392">
    <property type="entry name" value="GntR"/>
    <property type="match status" value="1"/>
</dbReference>
<dbReference type="GO" id="GO:0003700">
    <property type="term" value="F:DNA-binding transcription factor activity"/>
    <property type="evidence" value="ECO:0007669"/>
    <property type="project" value="InterPro"/>
</dbReference>
<feature type="domain" description="HTH gntR-type" evidence="4">
    <location>
        <begin position="5"/>
        <end position="73"/>
    </location>
</feature>
<dbReference type="SMART" id="SM00895">
    <property type="entry name" value="FCD"/>
    <property type="match status" value="1"/>
</dbReference>
<evidence type="ECO:0000256" key="2">
    <source>
        <dbReference type="ARBA" id="ARBA00023125"/>
    </source>
</evidence>
<evidence type="ECO:0000313" key="6">
    <source>
        <dbReference type="Proteomes" id="UP001299608"/>
    </source>
</evidence>
<comment type="caution">
    <text evidence="5">The sequence shown here is derived from an EMBL/GenBank/DDBJ whole genome shotgun (WGS) entry which is preliminary data.</text>
</comment>
<dbReference type="InterPro" id="IPR000524">
    <property type="entry name" value="Tscrpt_reg_HTH_GntR"/>
</dbReference>
<dbReference type="Pfam" id="PF07729">
    <property type="entry name" value="FCD"/>
    <property type="match status" value="1"/>
</dbReference>
<evidence type="ECO:0000256" key="3">
    <source>
        <dbReference type="ARBA" id="ARBA00023163"/>
    </source>
</evidence>
<keyword evidence="3" id="KW-0804">Transcription</keyword>